<gene>
    <name evidence="1" type="ordered locus">RB335</name>
</gene>
<dbReference type="HOGENOM" id="CLU_2510432_0_0_0"/>
<accession>Q7UYX2</accession>
<evidence type="ECO:0000313" key="1">
    <source>
        <dbReference type="EMBL" id="CAD71519.1"/>
    </source>
</evidence>
<dbReference type="InParanoid" id="Q7UYX2"/>
<dbReference type="EMBL" id="BX294133">
    <property type="protein sequence ID" value="CAD71519.1"/>
    <property type="molecule type" value="Genomic_DNA"/>
</dbReference>
<dbReference type="AlphaFoldDB" id="Q7UYX2"/>
<evidence type="ECO:0000313" key="2">
    <source>
        <dbReference type="Proteomes" id="UP000001025"/>
    </source>
</evidence>
<keyword evidence="2" id="KW-1185">Reference proteome</keyword>
<name>Q7UYX2_RHOBA</name>
<dbReference type="Proteomes" id="UP000001025">
    <property type="component" value="Chromosome"/>
</dbReference>
<dbReference type="KEGG" id="rba:RB335"/>
<dbReference type="EnsemblBacteria" id="CAD71519">
    <property type="protein sequence ID" value="CAD71519"/>
    <property type="gene ID" value="RB335"/>
</dbReference>
<proteinExistence type="predicted"/>
<organism evidence="1 2">
    <name type="scientific">Rhodopirellula baltica (strain DSM 10527 / NCIMB 13988 / SH1)</name>
    <dbReference type="NCBI Taxonomy" id="243090"/>
    <lineage>
        <taxon>Bacteria</taxon>
        <taxon>Pseudomonadati</taxon>
        <taxon>Planctomycetota</taxon>
        <taxon>Planctomycetia</taxon>
        <taxon>Pirellulales</taxon>
        <taxon>Pirellulaceae</taxon>
        <taxon>Rhodopirellula</taxon>
    </lineage>
</organism>
<reference evidence="1 2" key="1">
    <citation type="journal article" date="2003" name="Proc. Natl. Acad. Sci. U.S.A.">
        <title>Complete genome sequence of the marine planctomycete Pirellula sp. strain 1.</title>
        <authorList>
            <person name="Gloeckner F.O."/>
            <person name="Kube M."/>
            <person name="Bauer M."/>
            <person name="Teeling H."/>
            <person name="Lombardot T."/>
            <person name="Ludwig W."/>
            <person name="Gade D."/>
            <person name="Beck A."/>
            <person name="Borzym K."/>
            <person name="Heitmann K."/>
            <person name="Rabus R."/>
            <person name="Schlesner H."/>
            <person name="Amann R."/>
            <person name="Reinhardt R."/>
        </authorList>
    </citation>
    <scope>NUCLEOTIDE SEQUENCE [LARGE SCALE GENOMIC DNA]</scope>
    <source>
        <strain evidence="2">DSM 10527 / NCIMB 13988 / SH1</strain>
    </source>
</reference>
<sequence length="85" mass="9161">MRAGPEGLRPAANKVSVWGRRARALPLTKLGEGTRIIARRRRKLPSGVALPRSGLLIPNVNPRLIINSVRCAQLDGAQSKSIGND</sequence>
<protein>
    <submittedName>
        <fullName evidence="1">Uncharacterized protein</fullName>
    </submittedName>
</protein>
<dbReference type="STRING" id="243090.RB335"/>